<protein>
    <recommendedName>
        <fullName evidence="4">Integral membrane protein</fullName>
    </recommendedName>
</protein>
<keyword evidence="1" id="KW-0812">Transmembrane</keyword>
<evidence type="ECO:0000313" key="2">
    <source>
        <dbReference type="EMBL" id="ABO24044.1"/>
    </source>
</evidence>
<dbReference type="OrthoDB" id="5986784at2"/>
<keyword evidence="1" id="KW-1133">Transmembrane helix</keyword>
<dbReference type="KEGG" id="slo:Shew_2178"/>
<evidence type="ECO:0008006" key="4">
    <source>
        <dbReference type="Google" id="ProtNLM"/>
    </source>
</evidence>
<gene>
    <name evidence="2" type="ordered locus">Shew_2178</name>
</gene>
<keyword evidence="3" id="KW-1185">Reference proteome</keyword>
<name>A3QEZ6_SHELP</name>
<keyword evidence="1" id="KW-0472">Membrane</keyword>
<dbReference type="AlphaFoldDB" id="A3QEZ6"/>
<feature type="transmembrane region" description="Helical" evidence="1">
    <location>
        <begin position="21"/>
        <end position="41"/>
    </location>
</feature>
<proteinExistence type="predicted"/>
<evidence type="ECO:0000256" key="1">
    <source>
        <dbReference type="SAM" id="Phobius"/>
    </source>
</evidence>
<organism evidence="2 3">
    <name type="scientific">Shewanella loihica (strain ATCC BAA-1088 / PV-4)</name>
    <dbReference type="NCBI Taxonomy" id="323850"/>
    <lineage>
        <taxon>Bacteria</taxon>
        <taxon>Pseudomonadati</taxon>
        <taxon>Pseudomonadota</taxon>
        <taxon>Gammaproteobacteria</taxon>
        <taxon>Alteromonadales</taxon>
        <taxon>Shewanellaceae</taxon>
        <taxon>Shewanella</taxon>
    </lineage>
</organism>
<reference evidence="2 3" key="1">
    <citation type="submission" date="2007-03" db="EMBL/GenBank/DDBJ databases">
        <title>Complete sequence of Shewanella loihica PV-4.</title>
        <authorList>
            <consortium name="US DOE Joint Genome Institute"/>
            <person name="Copeland A."/>
            <person name="Lucas S."/>
            <person name="Lapidus A."/>
            <person name="Barry K."/>
            <person name="Detter J.C."/>
            <person name="Glavina del Rio T."/>
            <person name="Hammon N."/>
            <person name="Israni S."/>
            <person name="Dalin E."/>
            <person name="Tice H."/>
            <person name="Pitluck S."/>
            <person name="Chain P."/>
            <person name="Malfatti S."/>
            <person name="Shin M."/>
            <person name="Vergez L."/>
            <person name="Schmutz J."/>
            <person name="Larimer F."/>
            <person name="Land M."/>
            <person name="Hauser L."/>
            <person name="Kyrpides N."/>
            <person name="Mikhailova N."/>
            <person name="Romine M.F."/>
            <person name="Serres G."/>
            <person name="Fredrickson J."/>
            <person name="Tiedje J."/>
            <person name="Richardson P."/>
        </authorList>
    </citation>
    <scope>NUCLEOTIDE SEQUENCE [LARGE SCALE GENOMIC DNA]</scope>
    <source>
        <strain evidence="3">ATCC BAA-1088 / PV-4</strain>
    </source>
</reference>
<dbReference type="HOGENOM" id="CLU_167614_1_0_6"/>
<dbReference type="Proteomes" id="UP000001558">
    <property type="component" value="Chromosome"/>
</dbReference>
<sequence>MNMEKWKQVRAKGKARFIWMNGFLFWGVSTAVLWSTLMQLFQPQEPIWVRPLVAIIVFPVGGLIWSNWLWYFSERKYRKKA</sequence>
<dbReference type="eggNOG" id="ENOG5033JWN">
    <property type="taxonomic scope" value="Bacteria"/>
</dbReference>
<dbReference type="RefSeq" id="WP_011865976.1">
    <property type="nucleotide sequence ID" value="NC_009092.1"/>
</dbReference>
<dbReference type="EMBL" id="CP000606">
    <property type="protein sequence ID" value="ABO24044.1"/>
    <property type="molecule type" value="Genomic_DNA"/>
</dbReference>
<evidence type="ECO:0000313" key="3">
    <source>
        <dbReference type="Proteomes" id="UP000001558"/>
    </source>
</evidence>
<feature type="transmembrane region" description="Helical" evidence="1">
    <location>
        <begin position="47"/>
        <end position="70"/>
    </location>
</feature>
<accession>A3QEZ6</accession>
<dbReference type="STRING" id="323850.Shew_2178"/>